<protein>
    <submittedName>
        <fullName evidence="1">Uncharacterized protein</fullName>
    </submittedName>
</protein>
<gene>
    <name evidence="1" type="ORF">HPB50_003184</name>
</gene>
<evidence type="ECO:0000313" key="1">
    <source>
        <dbReference type="EMBL" id="KAH6942294.1"/>
    </source>
</evidence>
<organism evidence="1 2">
    <name type="scientific">Hyalomma asiaticum</name>
    <name type="common">Tick</name>
    <dbReference type="NCBI Taxonomy" id="266040"/>
    <lineage>
        <taxon>Eukaryota</taxon>
        <taxon>Metazoa</taxon>
        <taxon>Ecdysozoa</taxon>
        <taxon>Arthropoda</taxon>
        <taxon>Chelicerata</taxon>
        <taxon>Arachnida</taxon>
        <taxon>Acari</taxon>
        <taxon>Parasitiformes</taxon>
        <taxon>Ixodida</taxon>
        <taxon>Ixodoidea</taxon>
        <taxon>Ixodidae</taxon>
        <taxon>Hyalomminae</taxon>
        <taxon>Hyalomma</taxon>
    </lineage>
</organism>
<name>A0ACB7TBQ1_HYAAI</name>
<proteinExistence type="predicted"/>
<keyword evidence="2" id="KW-1185">Reference proteome</keyword>
<dbReference type="Proteomes" id="UP000821845">
    <property type="component" value="Chromosome 10"/>
</dbReference>
<dbReference type="EMBL" id="CM023490">
    <property type="protein sequence ID" value="KAH6942294.1"/>
    <property type="molecule type" value="Genomic_DNA"/>
</dbReference>
<reference evidence="1" key="1">
    <citation type="submission" date="2020-05" db="EMBL/GenBank/DDBJ databases">
        <title>Large-scale comparative analyses of tick genomes elucidate their genetic diversity and vector capacities.</title>
        <authorList>
            <person name="Jia N."/>
            <person name="Wang J."/>
            <person name="Shi W."/>
            <person name="Du L."/>
            <person name="Sun Y."/>
            <person name="Zhan W."/>
            <person name="Jiang J."/>
            <person name="Wang Q."/>
            <person name="Zhang B."/>
            <person name="Ji P."/>
            <person name="Sakyi L.B."/>
            <person name="Cui X."/>
            <person name="Yuan T."/>
            <person name="Jiang B."/>
            <person name="Yang W."/>
            <person name="Lam T.T.-Y."/>
            <person name="Chang Q."/>
            <person name="Ding S."/>
            <person name="Wang X."/>
            <person name="Zhu J."/>
            <person name="Ruan X."/>
            <person name="Zhao L."/>
            <person name="Wei J."/>
            <person name="Que T."/>
            <person name="Du C."/>
            <person name="Cheng J."/>
            <person name="Dai P."/>
            <person name="Han X."/>
            <person name="Huang E."/>
            <person name="Gao Y."/>
            <person name="Liu J."/>
            <person name="Shao H."/>
            <person name="Ye R."/>
            <person name="Li L."/>
            <person name="Wei W."/>
            <person name="Wang X."/>
            <person name="Wang C."/>
            <person name="Yang T."/>
            <person name="Huo Q."/>
            <person name="Li W."/>
            <person name="Guo W."/>
            <person name="Chen H."/>
            <person name="Zhou L."/>
            <person name="Ni X."/>
            <person name="Tian J."/>
            <person name="Zhou Y."/>
            <person name="Sheng Y."/>
            <person name="Liu T."/>
            <person name="Pan Y."/>
            <person name="Xia L."/>
            <person name="Li J."/>
            <person name="Zhao F."/>
            <person name="Cao W."/>
        </authorList>
    </citation>
    <scope>NUCLEOTIDE SEQUENCE</scope>
    <source>
        <strain evidence="1">Hyas-2018</strain>
    </source>
</reference>
<sequence>MGYQSWSDAGGATKVLPSGDGKMPRRNRQHLLATGEPFSRESTEDFTEDGSDNDGSVCVGLAASTVYRIKLSTRDCAGHSSRALKCGPWSHLLHPCHWYILPCFVTTPLRHRKTLFRRRHLFVT</sequence>
<comment type="caution">
    <text evidence="1">The sequence shown here is derived from an EMBL/GenBank/DDBJ whole genome shotgun (WGS) entry which is preliminary data.</text>
</comment>
<evidence type="ECO:0000313" key="2">
    <source>
        <dbReference type="Proteomes" id="UP000821845"/>
    </source>
</evidence>
<accession>A0ACB7TBQ1</accession>